<dbReference type="EMBL" id="AP024145">
    <property type="protein sequence ID" value="BCM83799.1"/>
    <property type="molecule type" value="Genomic_DNA"/>
</dbReference>
<evidence type="ECO:0000256" key="2">
    <source>
        <dbReference type="ARBA" id="ARBA00022827"/>
    </source>
</evidence>
<proteinExistence type="predicted"/>
<dbReference type="InterPro" id="IPR036683">
    <property type="entry name" value="CO_DH_flav_C_dom_sf"/>
</dbReference>
<accession>A0A8H8WT60</accession>
<dbReference type="Pfam" id="PF03450">
    <property type="entry name" value="CO_deh_flav_C"/>
    <property type="match status" value="1"/>
</dbReference>
<dbReference type="AlphaFoldDB" id="A0A8H8WT60"/>
<keyword evidence="2" id="KW-0274">FAD</keyword>
<dbReference type="InterPro" id="IPR016167">
    <property type="entry name" value="FAD-bd_PCMH_sub1"/>
</dbReference>
<dbReference type="Pfam" id="PF00941">
    <property type="entry name" value="FAD_binding_5"/>
    <property type="match status" value="1"/>
</dbReference>
<dbReference type="KEGG" id="mind:mvi_22600"/>
<keyword evidence="1" id="KW-0285">Flavoprotein</keyword>
<evidence type="ECO:0000256" key="1">
    <source>
        <dbReference type="ARBA" id="ARBA00022630"/>
    </source>
</evidence>
<dbReference type="InterPro" id="IPR016166">
    <property type="entry name" value="FAD-bd_PCMH"/>
</dbReference>
<sequence length="331" mass="35638">MRPFDYSRAGDTATALSLAGREAAYFAGGTTLLDLMKLDVLRPERLVDINPLRREYGGIAADGSGLVLGGLARMSEAADHPVIGRDYPAIRDALVQAASAQLRNMATLVGNLLQRTRCLYFRDRSWHACNKREPGSGCAAIPGVNRRLAVLGVSDHCIAHYPGDLAVALVAFDASLDLVAPDGSTRTLPLEGLHRPWGDTPHIETTLRPGELITAIRVPAAPWYRRSLYRKVRDRESYDFALASAAIALDLAPDGTVREARVGLGGLAARPWRAREAEDSLRGQRLDEATAVTAAQAAFAGAVTHGENAFKPELGRRTLVRALLDAAAMEI</sequence>
<dbReference type="Gene3D" id="3.30.43.10">
    <property type="entry name" value="Uridine Diphospho-n-acetylenolpyruvylglucosamine Reductase, domain 2"/>
    <property type="match status" value="1"/>
</dbReference>
<dbReference type="Gene3D" id="3.30.390.50">
    <property type="entry name" value="CO dehydrogenase flavoprotein, C-terminal domain"/>
    <property type="match status" value="1"/>
</dbReference>
<dbReference type="SMART" id="SM01092">
    <property type="entry name" value="CO_deh_flav_C"/>
    <property type="match status" value="1"/>
</dbReference>
<dbReference type="PROSITE" id="PS51387">
    <property type="entry name" value="FAD_PCMH"/>
    <property type="match status" value="1"/>
</dbReference>
<evidence type="ECO:0000313" key="5">
    <source>
        <dbReference type="Proteomes" id="UP000663508"/>
    </source>
</evidence>
<dbReference type="SUPFAM" id="SSF56176">
    <property type="entry name" value="FAD-binding/transporter-associated domain-like"/>
    <property type="match status" value="1"/>
</dbReference>
<dbReference type="SUPFAM" id="SSF55447">
    <property type="entry name" value="CO dehydrogenase flavoprotein C-terminal domain-like"/>
    <property type="match status" value="1"/>
</dbReference>
<reference evidence="4" key="1">
    <citation type="submission" date="2020-11" db="EMBL/GenBank/DDBJ databases">
        <title>Complete genome sequence of a novel pathogenic Methylobacterium strain isolated from rice in Vietnam.</title>
        <authorList>
            <person name="Lai K."/>
            <person name="Okazaki S."/>
            <person name="Higashi K."/>
            <person name="Mori H."/>
            <person name="Toyoda A."/>
            <person name="Kurokawa K."/>
        </authorList>
    </citation>
    <scope>NUCLEOTIDE SEQUENCE</scope>
    <source>
        <strain evidence="4">VL1</strain>
    </source>
</reference>
<dbReference type="RefSeq" id="WP_207182875.1">
    <property type="nucleotide sequence ID" value="NZ_AP024145.1"/>
</dbReference>
<dbReference type="InterPro" id="IPR051312">
    <property type="entry name" value="Diverse_Substr_Oxidored"/>
</dbReference>
<dbReference type="Proteomes" id="UP000663508">
    <property type="component" value="Chromosome"/>
</dbReference>
<dbReference type="GO" id="GO:0016491">
    <property type="term" value="F:oxidoreductase activity"/>
    <property type="evidence" value="ECO:0007669"/>
    <property type="project" value="InterPro"/>
</dbReference>
<evidence type="ECO:0000259" key="3">
    <source>
        <dbReference type="PROSITE" id="PS51387"/>
    </source>
</evidence>
<dbReference type="Gene3D" id="3.30.465.10">
    <property type="match status" value="2"/>
</dbReference>
<dbReference type="PANTHER" id="PTHR42659">
    <property type="entry name" value="XANTHINE DEHYDROGENASE SUBUNIT C-RELATED"/>
    <property type="match status" value="1"/>
</dbReference>
<dbReference type="InterPro" id="IPR036318">
    <property type="entry name" value="FAD-bd_PCMH-like_sf"/>
</dbReference>
<feature type="domain" description="FAD-binding PCMH-type" evidence="3">
    <location>
        <begin position="1"/>
        <end position="223"/>
    </location>
</feature>
<evidence type="ECO:0000313" key="4">
    <source>
        <dbReference type="EMBL" id="BCM83799.1"/>
    </source>
</evidence>
<dbReference type="PANTHER" id="PTHR42659:SF1">
    <property type="entry name" value="OXIDOREDUCTASE"/>
    <property type="match status" value="1"/>
</dbReference>
<protein>
    <recommendedName>
        <fullName evidence="3">FAD-binding PCMH-type domain-containing protein</fullName>
    </recommendedName>
</protein>
<gene>
    <name evidence="4" type="ORF">mvi_22600</name>
</gene>
<name>A0A8H8WT60_9HYPH</name>
<dbReference type="InterPro" id="IPR002346">
    <property type="entry name" value="Mopterin_DH_FAD-bd"/>
</dbReference>
<dbReference type="InterPro" id="IPR016169">
    <property type="entry name" value="FAD-bd_PCMH_sub2"/>
</dbReference>
<dbReference type="InterPro" id="IPR005107">
    <property type="entry name" value="CO_DH_flav_C"/>
</dbReference>
<organism evidence="4 5">
    <name type="scientific">Methylobacterium indicum</name>
    <dbReference type="NCBI Taxonomy" id="1775910"/>
    <lineage>
        <taxon>Bacteria</taxon>
        <taxon>Pseudomonadati</taxon>
        <taxon>Pseudomonadota</taxon>
        <taxon>Alphaproteobacteria</taxon>
        <taxon>Hyphomicrobiales</taxon>
        <taxon>Methylobacteriaceae</taxon>
        <taxon>Methylobacterium</taxon>
    </lineage>
</organism>
<dbReference type="GO" id="GO:0071949">
    <property type="term" value="F:FAD binding"/>
    <property type="evidence" value="ECO:0007669"/>
    <property type="project" value="InterPro"/>
</dbReference>